<organism evidence="5 6">
    <name type="scientific">Drosophila suzukii</name>
    <name type="common">Spotted-wing drosophila fruit fly</name>
    <dbReference type="NCBI Taxonomy" id="28584"/>
    <lineage>
        <taxon>Eukaryota</taxon>
        <taxon>Metazoa</taxon>
        <taxon>Ecdysozoa</taxon>
        <taxon>Arthropoda</taxon>
        <taxon>Hexapoda</taxon>
        <taxon>Insecta</taxon>
        <taxon>Pterygota</taxon>
        <taxon>Neoptera</taxon>
        <taxon>Endopterygota</taxon>
        <taxon>Diptera</taxon>
        <taxon>Brachycera</taxon>
        <taxon>Muscomorpha</taxon>
        <taxon>Ephydroidea</taxon>
        <taxon>Drosophilidae</taxon>
        <taxon>Drosophila</taxon>
        <taxon>Sophophora</taxon>
    </lineage>
</organism>
<dbReference type="GeneID" id="108018157"/>
<evidence type="ECO:0000313" key="5">
    <source>
        <dbReference type="Proteomes" id="UP001652628"/>
    </source>
</evidence>
<accession>A0AB39ZR17</accession>
<dbReference type="InterPro" id="IPR023393">
    <property type="entry name" value="START-like_dom_sf"/>
</dbReference>
<dbReference type="Pfam" id="PF03364">
    <property type="entry name" value="Polyketide_cyc"/>
    <property type="match status" value="1"/>
</dbReference>
<comment type="subunit">
    <text evidence="2">Interacts with coenzyme Q.</text>
</comment>
<dbReference type="CDD" id="cd07813">
    <property type="entry name" value="COQ10p_like"/>
    <property type="match status" value="1"/>
</dbReference>
<dbReference type="PANTHER" id="PTHR12901:SF10">
    <property type="entry name" value="COENZYME Q-BINDING PROTEIN COQ10, MITOCHONDRIAL"/>
    <property type="match status" value="1"/>
</dbReference>
<dbReference type="GO" id="GO:0048039">
    <property type="term" value="F:ubiquinone binding"/>
    <property type="evidence" value="ECO:0007669"/>
    <property type="project" value="InterPro"/>
</dbReference>
<dbReference type="GO" id="GO:0005739">
    <property type="term" value="C:mitochondrion"/>
    <property type="evidence" value="ECO:0007669"/>
    <property type="project" value="TreeGrafter"/>
</dbReference>
<dbReference type="InterPro" id="IPR005031">
    <property type="entry name" value="COQ10_START"/>
</dbReference>
<sequence length="207" mass="23896">MLKGSTLKALDVRILRPLIQTSGGHQRSYSNSIHRSYITFNDFRNKHRWYTKKELVGYSMQDMYSVVSDVSNYHKFVPYVKRSHVHSQEKGGFKADLIVGFPPLSESYTSQVTLVPPSLVKSECHDGRLFNYLLNEWRFSPGLKDIPNSCVLDFKVSFEFKSLLHSNVANLFFDLICDQMENAFIEEVRRRSGPPSIRSHVLTSQRS</sequence>
<dbReference type="PANTHER" id="PTHR12901">
    <property type="entry name" value="SPERM PROTEIN HOMOLOG"/>
    <property type="match status" value="1"/>
</dbReference>
<dbReference type="Gene3D" id="3.30.530.20">
    <property type="match status" value="1"/>
</dbReference>
<evidence type="ECO:0000259" key="4">
    <source>
        <dbReference type="Pfam" id="PF03364"/>
    </source>
</evidence>
<evidence type="ECO:0000256" key="2">
    <source>
        <dbReference type="ARBA" id="ARBA00011814"/>
    </source>
</evidence>
<dbReference type="FunFam" id="3.30.530.20:FF:000037">
    <property type="entry name" value="Coenzyme Q-binding protein COQ10, mitochondrial"/>
    <property type="match status" value="1"/>
</dbReference>
<keyword evidence="5" id="KW-1185">Reference proteome</keyword>
<feature type="domain" description="Coenzyme Q-binding protein COQ10 START" evidence="4">
    <location>
        <begin position="56"/>
        <end position="184"/>
    </location>
</feature>
<evidence type="ECO:0000256" key="3">
    <source>
        <dbReference type="ARBA" id="ARBA00024947"/>
    </source>
</evidence>
<comment type="function">
    <text evidence="3">Required for the function of coenzyme Q in the respiratory chain. May serve as a chaperone or may be involved in the transport of Q6 from its site of synthesis to the catalytic sites of the respiratory complexes.</text>
</comment>
<dbReference type="GO" id="GO:0045333">
    <property type="term" value="P:cellular respiration"/>
    <property type="evidence" value="ECO:0007669"/>
    <property type="project" value="InterPro"/>
</dbReference>
<dbReference type="SUPFAM" id="SSF55961">
    <property type="entry name" value="Bet v1-like"/>
    <property type="match status" value="1"/>
</dbReference>
<comment type="similarity">
    <text evidence="1">Belongs to the COQ10 family.</text>
</comment>
<gene>
    <name evidence="6" type="primary">LOC108018157</name>
</gene>
<evidence type="ECO:0000313" key="6">
    <source>
        <dbReference type="RefSeq" id="XP_016941114.2"/>
    </source>
</evidence>
<evidence type="ECO:0000256" key="1">
    <source>
        <dbReference type="ARBA" id="ARBA00006885"/>
    </source>
</evidence>
<dbReference type="RefSeq" id="XP_016941114.2">
    <property type="nucleotide sequence ID" value="XM_017085625.4"/>
</dbReference>
<name>A0AB39ZR17_DROSZ</name>
<dbReference type="AlphaFoldDB" id="A0AB39ZR17"/>
<proteinExistence type="inferred from homology"/>
<reference evidence="6" key="1">
    <citation type="submission" date="2025-08" db="UniProtKB">
        <authorList>
            <consortium name="RefSeq"/>
        </authorList>
    </citation>
    <scope>IDENTIFICATION</scope>
</reference>
<protein>
    <submittedName>
        <fullName evidence="6">Coenzyme Q-binding protein COQ10, mitochondrial isoform X2</fullName>
    </submittedName>
</protein>
<dbReference type="InterPro" id="IPR044996">
    <property type="entry name" value="COQ10-like"/>
</dbReference>
<dbReference type="Proteomes" id="UP001652628">
    <property type="component" value="Chromosome 2R"/>
</dbReference>